<accession>A0A5J5ENZ2</accession>
<organism evidence="1 2">
    <name type="scientific">Sphaerosporella brunnea</name>
    <dbReference type="NCBI Taxonomy" id="1250544"/>
    <lineage>
        <taxon>Eukaryota</taxon>
        <taxon>Fungi</taxon>
        <taxon>Dikarya</taxon>
        <taxon>Ascomycota</taxon>
        <taxon>Pezizomycotina</taxon>
        <taxon>Pezizomycetes</taxon>
        <taxon>Pezizales</taxon>
        <taxon>Pyronemataceae</taxon>
        <taxon>Sphaerosporella</taxon>
    </lineage>
</organism>
<evidence type="ECO:0000313" key="2">
    <source>
        <dbReference type="Proteomes" id="UP000326924"/>
    </source>
</evidence>
<comment type="caution">
    <text evidence="1">The sequence shown here is derived from an EMBL/GenBank/DDBJ whole genome shotgun (WGS) entry which is preliminary data.</text>
</comment>
<proteinExistence type="predicted"/>
<sequence length="56" mass="6029">MLVELWDTVGVETVDIGVPAPHSLHLLPGKVDVKLRAQAKRVITATKKLAADKELG</sequence>
<dbReference type="Proteomes" id="UP000326924">
    <property type="component" value="Unassembled WGS sequence"/>
</dbReference>
<protein>
    <submittedName>
        <fullName evidence="1">Uncharacterized protein</fullName>
    </submittedName>
</protein>
<dbReference type="InParanoid" id="A0A5J5ENZ2"/>
<dbReference type="EMBL" id="VXIS01000191">
    <property type="protein sequence ID" value="KAA8897822.1"/>
    <property type="molecule type" value="Genomic_DNA"/>
</dbReference>
<keyword evidence="2" id="KW-1185">Reference proteome</keyword>
<dbReference type="AlphaFoldDB" id="A0A5J5ENZ2"/>
<gene>
    <name evidence="1" type="ORF">FN846DRAFT_910224</name>
</gene>
<evidence type="ECO:0000313" key="1">
    <source>
        <dbReference type="EMBL" id="KAA8897822.1"/>
    </source>
</evidence>
<name>A0A5J5ENZ2_9PEZI</name>
<reference evidence="1 2" key="1">
    <citation type="submission" date="2019-09" db="EMBL/GenBank/DDBJ databases">
        <title>Draft genome of the ectomycorrhizal ascomycete Sphaerosporella brunnea.</title>
        <authorList>
            <consortium name="DOE Joint Genome Institute"/>
            <person name="Benucci G.M."/>
            <person name="Marozzi G."/>
            <person name="Antonielli L."/>
            <person name="Sanchez S."/>
            <person name="Marco P."/>
            <person name="Wang X."/>
            <person name="Falini L.B."/>
            <person name="Barry K."/>
            <person name="Haridas S."/>
            <person name="Lipzen A."/>
            <person name="Labutti K."/>
            <person name="Grigoriev I.V."/>
            <person name="Murat C."/>
            <person name="Martin F."/>
            <person name="Albertini E."/>
            <person name="Donnini D."/>
            <person name="Bonito G."/>
        </authorList>
    </citation>
    <scope>NUCLEOTIDE SEQUENCE [LARGE SCALE GENOMIC DNA]</scope>
    <source>
        <strain evidence="1 2">Sb_GMNB300</strain>
    </source>
</reference>